<dbReference type="InterPro" id="IPR021137">
    <property type="entry name" value="Ribosomal_bL35-like"/>
</dbReference>
<evidence type="ECO:0000256" key="4">
    <source>
        <dbReference type="ARBA" id="ARBA00022917"/>
    </source>
</evidence>
<organism evidence="12 13">
    <name type="scientific">candidate division WS6 bacterium OLB21</name>
    <dbReference type="NCBI Taxonomy" id="1617427"/>
    <lineage>
        <taxon>Bacteria</taxon>
        <taxon>Candidatus Dojkabacteria</taxon>
    </lineage>
</organism>
<dbReference type="PANTHER" id="PTHR10938">
    <property type="entry name" value="TRANSLATION INITIATION FACTOR IF-3"/>
    <property type="match status" value="1"/>
</dbReference>
<evidence type="ECO:0000256" key="6">
    <source>
        <dbReference type="ARBA" id="ARBA00023274"/>
    </source>
</evidence>
<name>A0A136KEW9_9BACT</name>
<dbReference type="PROSITE" id="PS00936">
    <property type="entry name" value="RIBOSOMAL_L35"/>
    <property type="match status" value="1"/>
</dbReference>
<dbReference type="HAMAP" id="MF_00514">
    <property type="entry name" value="Ribosomal_bL35"/>
    <property type="match status" value="1"/>
</dbReference>
<gene>
    <name evidence="12" type="primary">infC</name>
    <name evidence="7" type="synonym">rpmI</name>
    <name evidence="12" type="ORF">UZ20_WS6002001009</name>
</gene>
<keyword evidence="5 7" id="KW-0689">Ribosomal protein</keyword>
<comment type="caution">
    <text evidence="12">The sequence shown here is derived from an EMBL/GenBank/DDBJ whole genome shotgun (WGS) entry which is preliminary data.</text>
</comment>
<dbReference type="InterPro" id="IPR036788">
    <property type="entry name" value="T_IF-3_C_sf"/>
</dbReference>
<dbReference type="Pfam" id="PF05198">
    <property type="entry name" value="IF3_N"/>
    <property type="match status" value="1"/>
</dbReference>
<dbReference type="GO" id="GO:1990904">
    <property type="term" value="C:ribonucleoprotein complex"/>
    <property type="evidence" value="ECO:0007669"/>
    <property type="project" value="UniProtKB-KW"/>
</dbReference>
<dbReference type="PRINTS" id="PR00064">
    <property type="entry name" value="RIBOSOMALL35"/>
</dbReference>
<dbReference type="PANTHER" id="PTHR10938:SF0">
    <property type="entry name" value="TRANSLATION INITIATION FACTOR IF-3, MITOCHONDRIAL"/>
    <property type="match status" value="1"/>
</dbReference>
<evidence type="ECO:0000313" key="13">
    <source>
        <dbReference type="Proteomes" id="UP000070449"/>
    </source>
</evidence>
<dbReference type="PATRIC" id="fig|1617427.3.peg.1058"/>
<evidence type="ECO:0000256" key="5">
    <source>
        <dbReference type="ARBA" id="ARBA00022980"/>
    </source>
</evidence>
<dbReference type="NCBIfam" id="TIGR00168">
    <property type="entry name" value="infC"/>
    <property type="match status" value="1"/>
</dbReference>
<dbReference type="GO" id="GO:0005737">
    <property type="term" value="C:cytoplasm"/>
    <property type="evidence" value="ECO:0007669"/>
    <property type="project" value="UniProtKB-ARBA"/>
</dbReference>
<dbReference type="Gene3D" id="3.10.20.80">
    <property type="entry name" value="Translation initiation factor 3 (IF-3), N-terminal domain"/>
    <property type="match status" value="1"/>
</dbReference>
<evidence type="ECO:0000259" key="11">
    <source>
        <dbReference type="Pfam" id="PF05198"/>
    </source>
</evidence>
<dbReference type="GO" id="GO:0032790">
    <property type="term" value="P:ribosome disassembly"/>
    <property type="evidence" value="ECO:0007669"/>
    <property type="project" value="TreeGrafter"/>
</dbReference>
<evidence type="ECO:0000256" key="3">
    <source>
        <dbReference type="ARBA" id="ARBA00022540"/>
    </source>
</evidence>
<sequence length="209" mass="24415">MIDRQKALDIARESELDLIEVSPTADPPVARIYDWSKFKYQQEKKRKENKGKAAEQKEMWFKSFIDKGDLNHKIKKVIEFLEKKHPVKLTIRGKGRVTSDHMYQVMDNILSELEGHIKYEERPKMYGRNLSLIVRPFKQKSEQKMKNKIKTHKASAKRFKLTATGKVKHNRQGNNHLKANKNRAQKKRSSGSKMLNSKTQAKKIISLIS</sequence>
<feature type="region of interest" description="Disordered" evidence="9">
    <location>
        <begin position="162"/>
        <end position="209"/>
    </location>
</feature>
<feature type="domain" description="Translation initiation factor 3 C-terminal" evidence="10">
    <location>
        <begin position="55"/>
        <end position="136"/>
    </location>
</feature>
<dbReference type="InterPro" id="IPR019814">
    <property type="entry name" value="Translation_initiation_fac_3_N"/>
</dbReference>
<dbReference type="GO" id="GO:0003735">
    <property type="term" value="F:structural constituent of ribosome"/>
    <property type="evidence" value="ECO:0007669"/>
    <property type="project" value="InterPro"/>
</dbReference>
<evidence type="ECO:0000313" key="12">
    <source>
        <dbReference type="EMBL" id="KXK07956.1"/>
    </source>
</evidence>
<dbReference type="InterPro" id="IPR019815">
    <property type="entry name" value="Translation_initiation_fac_3_C"/>
</dbReference>
<accession>A0A136KEW9</accession>
<dbReference type="EMBL" id="JYPD01000027">
    <property type="protein sequence ID" value="KXK07956.1"/>
    <property type="molecule type" value="Genomic_DNA"/>
</dbReference>
<evidence type="ECO:0000256" key="7">
    <source>
        <dbReference type="HAMAP-Rule" id="MF_00514"/>
    </source>
</evidence>
<dbReference type="Pfam" id="PF00707">
    <property type="entry name" value="IF3_C"/>
    <property type="match status" value="1"/>
</dbReference>
<dbReference type="Gene3D" id="4.10.410.60">
    <property type="match status" value="1"/>
</dbReference>
<dbReference type="InterPro" id="IPR036787">
    <property type="entry name" value="T_IF-3_N_sf"/>
</dbReference>
<feature type="compositionally biased region" description="Basic residues" evidence="9">
    <location>
        <begin position="178"/>
        <end position="190"/>
    </location>
</feature>
<dbReference type="InterPro" id="IPR018265">
    <property type="entry name" value="Ribosomal_bL35_CS"/>
</dbReference>
<proteinExistence type="inferred from homology"/>
<dbReference type="GO" id="GO:0043022">
    <property type="term" value="F:ribosome binding"/>
    <property type="evidence" value="ECO:0007669"/>
    <property type="project" value="TreeGrafter"/>
</dbReference>
<keyword evidence="4" id="KW-0648">Protein biosynthesis</keyword>
<keyword evidence="3 12" id="KW-0396">Initiation factor</keyword>
<dbReference type="InterPro" id="IPR001706">
    <property type="entry name" value="Ribosomal_bL35"/>
</dbReference>
<dbReference type="SUPFAM" id="SSF55200">
    <property type="entry name" value="Translation initiation factor IF3, C-terminal domain"/>
    <property type="match status" value="1"/>
</dbReference>
<feature type="compositionally biased region" description="Basic residues" evidence="9">
    <location>
        <begin position="162"/>
        <end position="171"/>
    </location>
</feature>
<keyword evidence="6 7" id="KW-0687">Ribonucleoprotein</keyword>
<comment type="similarity">
    <text evidence="2 7 8">Belongs to the bacterial ribosomal protein bL35 family.</text>
</comment>
<dbReference type="Gene3D" id="3.30.110.10">
    <property type="entry name" value="Translation initiation factor 3 (IF-3), C-terminal domain"/>
    <property type="match status" value="1"/>
</dbReference>
<evidence type="ECO:0000259" key="10">
    <source>
        <dbReference type="Pfam" id="PF00707"/>
    </source>
</evidence>
<dbReference type="STRING" id="1617427.UZ20_WS6002001009"/>
<dbReference type="GO" id="GO:0005840">
    <property type="term" value="C:ribosome"/>
    <property type="evidence" value="ECO:0007669"/>
    <property type="project" value="UniProtKB-KW"/>
</dbReference>
<dbReference type="Proteomes" id="UP000070449">
    <property type="component" value="Unassembled WGS sequence"/>
</dbReference>
<evidence type="ECO:0000256" key="9">
    <source>
        <dbReference type="SAM" id="MobiDB-lite"/>
    </source>
</evidence>
<dbReference type="GO" id="GO:0003743">
    <property type="term" value="F:translation initiation factor activity"/>
    <property type="evidence" value="ECO:0007669"/>
    <property type="project" value="UniProtKB-UniRule"/>
</dbReference>
<protein>
    <recommendedName>
        <fullName evidence="7">Large ribosomal subunit protein bL35</fullName>
    </recommendedName>
</protein>
<dbReference type="SUPFAM" id="SSF54364">
    <property type="entry name" value="Translation initiation factor IF3, N-terminal domain"/>
    <property type="match status" value="1"/>
</dbReference>
<evidence type="ECO:0000256" key="2">
    <source>
        <dbReference type="ARBA" id="ARBA00006598"/>
    </source>
</evidence>
<dbReference type="InterPro" id="IPR037229">
    <property type="entry name" value="Ribosomal_bL35_sf"/>
</dbReference>
<comment type="similarity">
    <text evidence="1">Belongs to the IF-3 family.</text>
</comment>
<dbReference type="SUPFAM" id="SSF143034">
    <property type="entry name" value="L35p-like"/>
    <property type="match status" value="1"/>
</dbReference>
<evidence type="ECO:0000256" key="8">
    <source>
        <dbReference type="RuleBase" id="RU000568"/>
    </source>
</evidence>
<dbReference type="Pfam" id="PF01632">
    <property type="entry name" value="Ribosomal_L35p"/>
    <property type="match status" value="1"/>
</dbReference>
<dbReference type="AlphaFoldDB" id="A0A136KEW9"/>
<feature type="domain" description="Translation initiation factor 3 N-terminal" evidence="11">
    <location>
        <begin position="2"/>
        <end position="49"/>
    </location>
</feature>
<evidence type="ECO:0000256" key="1">
    <source>
        <dbReference type="ARBA" id="ARBA00005439"/>
    </source>
</evidence>
<dbReference type="InterPro" id="IPR001288">
    <property type="entry name" value="Translation_initiation_fac_3"/>
</dbReference>
<reference evidence="12 13" key="1">
    <citation type="submission" date="2015-02" db="EMBL/GenBank/DDBJ databases">
        <title>Improved understanding of the partial-nitritation anammox process through 23 genomes representing the majority of the microbial community.</title>
        <authorList>
            <person name="Speth D.R."/>
            <person name="In T Zandt M."/>
            <person name="Guerrero Cruz S."/>
            <person name="Jetten M.S."/>
            <person name="Dutilh B.E."/>
        </authorList>
    </citation>
    <scope>NUCLEOTIDE SEQUENCE [LARGE SCALE GENOMIC DNA]</scope>
    <source>
        <strain evidence="12">OLB21</strain>
    </source>
</reference>